<evidence type="ECO:0000256" key="2">
    <source>
        <dbReference type="ARBA" id="ARBA00022485"/>
    </source>
</evidence>
<dbReference type="Proteomes" id="UP000031971">
    <property type="component" value="Unassembled WGS sequence"/>
</dbReference>
<feature type="domain" description="4Fe4S-binding SPASM" evidence="8">
    <location>
        <begin position="372"/>
        <end position="440"/>
    </location>
</feature>
<dbReference type="SFLD" id="SFLDS00029">
    <property type="entry name" value="Radical_SAM"/>
    <property type="match status" value="1"/>
</dbReference>
<dbReference type="RefSeq" id="WP_236686353.1">
    <property type="nucleotide sequence ID" value="NZ_JXSL01000027.1"/>
</dbReference>
<dbReference type="InterPro" id="IPR013785">
    <property type="entry name" value="Aldolase_TIM"/>
</dbReference>
<name>A0A0C2V0Z4_PARME</name>
<dbReference type="InterPro" id="IPR011990">
    <property type="entry name" value="TPR-like_helical_dom_sf"/>
</dbReference>
<keyword evidence="4" id="KW-0479">Metal-binding</keyword>
<evidence type="ECO:0000256" key="1">
    <source>
        <dbReference type="ARBA" id="ARBA00001966"/>
    </source>
</evidence>
<dbReference type="Pfam" id="PF04055">
    <property type="entry name" value="Radical_SAM"/>
    <property type="match status" value="1"/>
</dbReference>
<dbReference type="GO" id="GO:0003824">
    <property type="term" value="F:catalytic activity"/>
    <property type="evidence" value="ECO:0007669"/>
    <property type="project" value="InterPro"/>
</dbReference>
<evidence type="ECO:0000259" key="7">
    <source>
        <dbReference type="Pfam" id="PF04055"/>
    </source>
</evidence>
<dbReference type="SFLD" id="SFLDG01067">
    <property type="entry name" value="SPASM/twitch_domain_containing"/>
    <property type="match status" value="1"/>
</dbReference>
<dbReference type="InterPro" id="IPR034391">
    <property type="entry name" value="AdoMet-like_SPASM_containing"/>
</dbReference>
<organism evidence="9 10">
    <name type="scientific">Paramagnetospirillum magnetotacticum MS-1</name>
    <dbReference type="NCBI Taxonomy" id="272627"/>
    <lineage>
        <taxon>Bacteria</taxon>
        <taxon>Pseudomonadati</taxon>
        <taxon>Pseudomonadota</taxon>
        <taxon>Alphaproteobacteria</taxon>
        <taxon>Rhodospirillales</taxon>
        <taxon>Magnetospirillaceae</taxon>
        <taxon>Paramagnetospirillum</taxon>
    </lineage>
</organism>
<gene>
    <name evidence="9" type="ORF">CCC_02186</name>
</gene>
<keyword evidence="6" id="KW-0411">Iron-sulfur</keyword>
<evidence type="ECO:0000259" key="8">
    <source>
        <dbReference type="Pfam" id="PF13186"/>
    </source>
</evidence>
<evidence type="ECO:0000256" key="4">
    <source>
        <dbReference type="ARBA" id="ARBA00022723"/>
    </source>
</evidence>
<comment type="cofactor">
    <cofactor evidence="1">
        <name>[4Fe-4S] cluster</name>
        <dbReference type="ChEBI" id="CHEBI:49883"/>
    </cofactor>
</comment>
<dbReference type="STRING" id="272627.CCC_02186"/>
<evidence type="ECO:0000313" key="9">
    <source>
        <dbReference type="EMBL" id="KIL98736.1"/>
    </source>
</evidence>
<evidence type="ECO:0000256" key="5">
    <source>
        <dbReference type="ARBA" id="ARBA00023004"/>
    </source>
</evidence>
<proteinExistence type="predicted"/>
<comment type="caution">
    <text evidence="9">The sequence shown here is derived from an EMBL/GenBank/DDBJ whole genome shotgun (WGS) entry which is preliminary data.</text>
</comment>
<dbReference type="Pfam" id="PF13186">
    <property type="entry name" value="SPASM"/>
    <property type="match status" value="1"/>
</dbReference>
<dbReference type="AlphaFoldDB" id="A0A0C2V0Z4"/>
<dbReference type="SUPFAM" id="SSF48452">
    <property type="entry name" value="TPR-like"/>
    <property type="match status" value="1"/>
</dbReference>
<evidence type="ECO:0000256" key="3">
    <source>
        <dbReference type="ARBA" id="ARBA00022691"/>
    </source>
</evidence>
<evidence type="ECO:0000256" key="6">
    <source>
        <dbReference type="ARBA" id="ARBA00023014"/>
    </source>
</evidence>
<dbReference type="Pfam" id="PF14559">
    <property type="entry name" value="TPR_19"/>
    <property type="match status" value="1"/>
</dbReference>
<dbReference type="InterPro" id="IPR058240">
    <property type="entry name" value="rSAM_sf"/>
</dbReference>
<dbReference type="PANTHER" id="PTHR11228:SF34">
    <property type="entry name" value="TUNGSTEN-CONTAINING ALDEHYDE FERREDOXIN OXIDOREDUCTASE COFACTOR MODIFYING PROTEIN"/>
    <property type="match status" value="1"/>
</dbReference>
<dbReference type="SFLD" id="SFLDG01387">
    <property type="entry name" value="BtrN-like_SPASM_domain_contain"/>
    <property type="match status" value="1"/>
</dbReference>
<evidence type="ECO:0000313" key="10">
    <source>
        <dbReference type="Proteomes" id="UP000031971"/>
    </source>
</evidence>
<protein>
    <submittedName>
        <fullName evidence="9">Radical SAM domain protein</fullName>
    </submittedName>
</protein>
<sequence>MAVLVCRVMKPPKKKTKPIDPALILAEAMRLAEGQLLDEAIAALEKADGHVECDYRRAGLLLARQRAPEAETLFRRVLTAIPGHLDTMVGLAGALVAQGRAAESLALLEPAAQIQPQSGRIHYLLGIALEEAGRSQAAAPHLAKARALVIAPAERRQLVPYELYVQLSRRCNLRCTMCGWEIWKDNSGFMEDAVFERVIAEGKASGIKTMHILAGQGEPFLHPRVFEMLEHAVAEGFQVGIVTNGTPFTPDKISRLSKLGLAYLQFSFAGWDAPSYESVYVGAKFERIVVNLKAIHKALKDTPTRFAVKAVALGDWEVNLRKTKAFLASIGITDVWTVPANNFGGSVQCGSLSERHGIWSLKDIDHHRLMPCRLFLKAVGVFCDGTVTACGCYDSNAQLKIGNIMDQGLGEIRRGSAYGRILDAFRNGDVRDIPMCGKCDDPFG</sequence>
<dbReference type="InterPro" id="IPR050377">
    <property type="entry name" value="Radical_SAM_PqqE_MftC-like"/>
</dbReference>
<keyword evidence="2" id="KW-0004">4Fe-4S</keyword>
<reference evidence="9 10" key="1">
    <citation type="submission" date="2015-01" db="EMBL/GenBank/DDBJ databases">
        <title>Genome Sequence of Magnetospirillum magnetotacticum Strain MS-1.</title>
        <authorList>
            <person name="Marinov G.K."/>
            <person name="Smalley M.D."/>
            <person name="DeSalvo G."/>
        </authorList>
    </citation>
    <scope>NUCLEOTIDE SEQUENCE [LARGE SCALE GENOMIC DNA]</scope>
    <source>
        <strain evidence="9 10">MS-1</strain>
    </source>
</reference>
<dbReference type="EMBL" id="JXSL01000027">
    <property type="protein sequence ID" value="KIL98736.1"/>
    <property type="molecule type" value="Genomic_DNA"/>
</dbReference>
<accession>A0A0C2V0Z4</accession>
<feature type="domain" description="Radical SAM core" evidence="7">
    <location>
        <begin position="166"/>
        <end position="301"/>
    </location>
</feature>
<dbReference type="GO" id="GO:0051539">
    <property type="term" value="F:4 iron, 4 sulfur cluster binding"/>
    <property type="evidence" value="ECO:0007669"/>
    <property type="project" value="UniProtKB-KW"/>
</dbReference>
<dbReference type="GO" id="GO:0046872">
    <property type="term" value="F:metal ion binding"/>
    <property type="evidence" value="ECO:0007669"/>
    <property type="project" value="UniProtKB-KW"/>
</dbReference>
<keyword evidence="10" id="KW-1185">Reference proteome</keyword>
<dbReference type="CDD" id="cd21109">
    <property type="entry name" value="SPASM"/>
    <property type="match status" value="1"/>
</dbReference>
<dbReference type="InterPro" id="IPR007197">
    <property type="entry name" value="rSAM"/>
</dbReference>
<dbReference type="Gene3D" id="3.20.20.70">
    <property type="entry name" value="Aldolase class I"/>
    <property type="match status" value="1"/>
</dbReference>
<dbReference type="PANTHER" id="PTHR11228">
    <property type="entry name" value="RADICAL SAM DOMAIN PROTEIN"/>
    <property type="match status" value="1"/>
</dbReference>
<dbReference type="CDD" id="cd01335">
    <property type="entry name" value="Radical_SAM"/>
    <property type="match status" value="1"/>
</dbReference>
<keyword evidence="3" id="KW-0949">S-adenosyl-L-methionine</keyword>
<keyword evidence="5" id="KW-0408">Iron</keyword>
<dbReference type="InterPro" id="IPR023885">
    <property type="entry name" value="4Fe4S-binding_SPASM_dom"/>
</dbReference>
<dbReference type="PROSITE" id="PS01305">
    <property type="entry name" value="MOAA_NIFB_PQQE"/>
    <property type="match status" value="1"/>
</dbReference>
<dbReference type="SUPFAM" id="SSF102114">
    <property type="entry name" value="Radical SAM enzymes"/>
    <property type="match status" value="1"/>
</dbReference>
<dbReference type="InterPro" id="IPR000385">
    <property type="entry name" value="MoaA_NifB_PqqE_Fe-S-bd_CS"/>
</dbReference>
<dbReference type="Gene3D" id="1.25.40.10">
    <property type="entry name" value="Tetratricopeptide repeat domain"/>
    <property type="match status" value="1"/>
</dbReference>